<dbReference type="Proteomes" id="UP000054815">
    <property type="component" value="Unassembled WGS sequence"/>
</dbReference>
<accession>A0A0V0Y8M4</accession>
<gene>
    <name evidence="1" type="ORF">T4E_11328</name>
</gene>
<protein>
    <submittedName>
        <fullName evidence="1">Uncharacterized protein</fullName>
    </submittedName>
</protein>
<sequence length="64" mass="7641">MCYDKVEEKILSFNKKKKKKMMMMMKSLGKERTSPARQDFNTLLIISRLTCLKPRRQARVSAFR</sequence>
<name>A0A0V0Y8M4_TRIPS</name>
<organism evidence="1 2">
    <name type="scientific">Trichinella pseudospiralis</name>
    <name type="common">Parasitic roundworm</name>
    <dbReference type="NCBI Taxonomy" id="6337"/>
    <lineage>
        <taxon>Eukaryota</taxon>
        <taxon>Metazoa</taxon>
        <taxon>Ecdysozoa</taxon>
        <taxon>Nematoda</taxon>
        <taxon>Enoplea</taxon>
        <taxon>Dorylaimia</taxon>
        <taxon>Trichinellida</taxon>
        <taxon>Trichinellidae</taxon>
        <taxon>Trichinella</taxon>
    </lineage>
</organism>
<reference evidence="1 2" key="1">
    <citation type="submission" date="2015-01" db="EMBL/GenBank/DDBJ databases">
        <title>Evolution of Trichinella species and genotypes.</title>
        <authorList>
            <person name="Korhonen P.K."/>
            <person name="Edoardo P."/>
            <person name="Giuseppe L.R."/>
            <person name="Gasser R.B."/>
        </authorList>
    </citation>
    <scope>NUCLEOTIDE SEQUENCE [LARGE SCALE GENOMIC DNA]</scope>
    <source>
        <strain evidence="1">ISS141</strain>
    </source>
</reference>
<dbReference type="AlphaFoldDB" id="A0A0V0Y8M4"/>
<evidence type="ECO:0000313" key="2">
    <source>
        <dbReference type="Proteomes" id="UP000054815"/>
    </source>
</evidence>
<comment type="caution">
    <text evidence="1">The sequence shown here is derived from an EMBL/GenBank/DDBJ whole genome shotgun (WGS) entry which is preliminary data.</text>
</comment>
<dbReference type="EMBL" id="JYDU01000041">
    <property type="protein sequence ID" value="KRX96632.1"/>
    <property type="molecule type" value="Genomic_DNA"/>
</dbReference>
<proteinExistence type="predicted"/>
<evidence type="ECO:0000313" key="1">
    <source>
        <dbReference type="EMBL" id="KRX96632.1"/>
    </source>
</evidence>